<proteinExistence type="predicted"/>
<protein>
    <submittedName>
        <fullName evidence="3">Sedlin, N-terminal conserved region-domain-containing protein</fullName>
    </submittedName>
</protein>
<dbReference type="InterPro" id="IPR011012">
    <property type="entry name" value="Longin-like_dom_sf"/>
</dbReference>
<dbReference type="Pfam" id="PF04628">
    <property type="entry name" value="Sedlin_N"/>
    <property type="match status" value="1"/>
</dbReference>
<dbReference type="GO" id="GO:0005737">
    <property type="term" value="C:cytoplasm"/>
    <property type="evidence" value="ECO:0007669"/>
    <property type="project" value="GOC"/>
</dbReference>
<keyword evidence="4" id="KW-1185">Reference proteome</keyword>
<feature type="compositionally biased region" description="Basic and acidic residues" evidence="1">
    <location>
        <begin position="352"/>
        <end position="363"/>
    </location>
</feature>
<evidence type="ECO:0000256" key="2">
    <source>
        <dbReference type="SAM" id="Phobius"/>
    </source>
</evidence>
<dbReference type="Proteomes" id="UP000311382">
    <property type="component" value="Unassembled WGS sequence"/>
</dbReference>
<keyword evidence="2" id="KW-0812">Transmembrane</keyword>
<dbReference type="STRING" id="5288.A0A5C5G6N0"/>
<dbReference type="Gene3D" id="3.30.450.70">
    <property type="match status" value="1"/>
</dbReference>
<name>A0A5C5G6N0_9BASI</name>
<comment type="caution">
    <text evidence="3">The sequence shown here is derived from an EMBL/GenBank/DDBJ whole genome shotgun (WGS) entry which is preliminary data.</text>
</comment>
<dbReference type="GO" id="GO:0006888">
    <property type="term" value="P:endoplasmic reticulum to Golgi vesicle-mediated transport"/>
    <property type="evidence" value="ECO:0007669"/>
    <property type="project" value="InterPro"/>
</dbReference>
<sequence length="363" mass="39179">MSYYCVLVDTRDCPLYEAFLTSSKAAASTTISVTSPSPALPTAFSIFGATLPTAANTPSSAQLGAGGHGHSTVGYGTKTGPNGRHVMQLVAHASLDVVEDVQWTNGGMYLKSIDKFHEWTVSAWLTPGGVKILLLHELKNDDGIRLFLQEVWESYVKTLLNPFHELNAPIRSPTFDARAGANSKRIAASNARTLQQLQLGFLVSGGIHLLHFLVFSSGRTYRRVLLFAVTEAVAVGLWNQLRAMARNGTELDGSKGLVSYAFDILYVTWFVHVATALISAQFWKLYWVIPLYATYRLLSFALPYISPSLAALVSGASSSSAGAGAAGADAQGAGAGTEPLSKRQEKLRKRAERGDPRVQMRRG</sequence>
<dbReference type="InterPro" id="IPR006722">
    <property type="entry name" value="Sedlin"/>
</dbReference>
<feature type="transmembrane region" description="Helical" evidence="2">
    <location>
        <begin position="199"/>
        <end position="217"/>
    </location>
</feature>
<feature type="transmembrane region" description="Helical" evidence="2">
    <location>
        <begin position="285"/>
        <end position="305"/>
    </location>
</feature>
<dbReference type="SUPFAM" id="SSF64356">
    <property type="entry name" value="SNARE-like"/>
    <property type="match status" value="1"/>
</dbReference>
<keyword evidence="2" id="KW-0472">Membrane</keyword>
<feature type="transmembrane region" description="Helical" evidence="2">
    <location>
        <begin position="257"/>
        <end position="278"/>
    </location>
</feature>
<feature type="transmembrane region" description="Helical" evidence="2">
    <location>
        <begin position="224"/>
        <end position="245"/>
    </location>
</feature>
<dbReference type="EMBL" id="SOZI01000001">
    <property type="protein sequence ID" value="TNY24700.1"/>
    <property type="molecule type" value="Genomic_DNA"/>
</dbReference>
<accession>A0A5C5G6N0</accession>
<dbReference type="OrthoDB" id="10252102at2759"/>
<evidence type="ECO:0000256" key="1">
    <source>
        <dbReference type="SAM" id="MobiDB-lite"/>
    </source>
</evidence>
<dbReference type="CDD" id="cd14825">
    <property type="entry name" value="TRAPPC2_sedlin"/>
    <property type="match status" value="1"/>
</dbReference>
<feature type="compositionally biased region" description="Low complexity" evidence="1">
    <location>
        <begin position="318"/>
        <end position="332"/>
    </location>
</feature>
<dbReference type="PANTHER" id="PTHR12403">
    <property type="entry name" value="TRAFFICKING PROTEIN PARTICLE COMPLEX SUBUNIT 2"/>
    <property type="match status" value="1"/>
</dbReference>
<gene>
    <name evidence="3" type="ORF">DMC30DRAFT_412940</name>
</gene>
<dbReference type="AlphaFoldDB" id="A0A5C5G6N0"/>
<keyword evidence="2" id="KW-1133">Transmembrane helix</keyword>
<evidence type="ECO:0000313" key="3">
    <source>
        <dbReference type="EMBL" id="TNY24700.1"/>
    </source>
</evidence>
<evidence type="ECO:0000313" key="4">
    <source>
        <dbReference type="Proteomes" id="UP000311382"/>
    </source>
</evidence>
<organism evidence="3 4">
    <name type="scientific">Rhodotorula diobovata</name>
    <dbReference type="NCBI Taxonomy" id="5288"/>
    <lineage>
        <taxon>Eukaryota</taxon>
        <taxon>Fungi</taxon>
        <taxon>Dikarya</taxon>
        <taxon>Basidiomycota</taxon>
        <taxon>Pucciniomycotina</taxon>
        <taxon>Microbotryomycetes</taxon>
        <taxon>Sporidiobolales</taxon>
        <taxon>Sporidiobolaceae</taxon>
        <taxon>Rhodotorula</taxon>
    </lineage>
</organism>
<feature type="region of interest" description="Disordered" evidence="1">
    <location>
        <begin position="318"/>
        <end position="363"/>
    </location>
</feature>
<reference evidence="3 4" key="1">
    <citation type="submission" date="2019-03" db="EMBL/GenBank/DDBJ databases">
        <title>Rhodosporidium diobovatum UCD-FST 08-225 genome sequencing, assembly, and annotation.</title>
        <authorList>
            <person name="Fakankun I.U."/>
            <person name="Fristensky B."/>
            <person name="Levin D.B."/>
        </authorList>
    </citation>
    <scope>NUCLEOTIDE SEQUENCE [LARGE SCALE GENOMIC DNA]</scope>
    <source>
        <strain evidence="3 4">UCD-FST 08-225</strain>
    </source>
</reference>